<dbReference type="PANTHER" id="PTHR10791:SF22">
    <property type="entry name" value="BIDIRECTIONAL SUGAR TRANSPORTER SWEET11"/>
    <property type="match status" value="1"/>
</dbReference>
<dbReference type="Gene3D" id="1.20.1280.290">
    <property type="match status" value="2"/>
</dbReference>
<dbReference type="FunFam" id="1.20.1280.290:FF:000001">
    <property type="entry name" value="Bidirectional sugar transporter SWEET"/>
    <property type="match status" value="1"/>
</dbReference>
<protein>
    <recommendedName>
        <fullName evidence="12">Bidirectional sugar transporter SWEET</fullName>
    </recommendedName>
</protein>
<feature type="transmembrane region" description="Helical" evidence="12">
    <location>
        <begin position="48"/>
        <end position="66"/>
    </location>
</feature>
<dbReference type="EnsemblPlants" id="OPUNC12G10430.1">
    <property type="protein sequence ID" value="OPUNC12G10430.1"/>
    <property type="gene ID" value="OPUNC12G10430"/>
</dbReference>
<dbReference type="GO" id="GO:0051119">
    <property type="term" value="F:sugar transmembrane transporter activity"/>
    <property type="evidence" value="ECO:0007669"/>
    <property type="project" value="InterPro"/>
</dbReference>
<evidence type="ECO:0000256" key="8">
    <source>
        <dbReference type="ARBA" id="ARBA00022989"/>
    </source>
</evidence>
<evidence type="ECO:0000256" key="4">
    <source>
        <dbReference type="ARBA" id="ARBA00022475"/>
    </source>
</evidence>
<keyword evidence="14" id="KW-1185">Reference proteome</keyword>
<accession>A0A0E0MMA7</accession>
<keyword evidence="3 12" id="KW-0813">Transport</keyword>
<feature type="transmembrane region" description="Helical" evidence="12">
    <location>
        <begin position="72"/>
        <end position="94"/>
    </location>
</feature>
<dbReference type="OMA" id="IGTGPQQ"/>
<feature type="transmembrane region" description="Helical" evidence="12">
    <location>
        <begin position="12"/>
        <end position="36"/>
    </location>
</feature>
<dbReference type="Gramene" id="OPUNC12G10430.1">
    <property type="protein sequence ID" value="OPUNC12G10430.1"/>
    <property type="gene ID" value="OPUNC12G10430"/>
</dbReference>
<feature type="transmembrane region" description="Helical" evidence="12">
    <location>
        <begin position="165"/>
        <end position="187"/>
    </location>
</feature>
<evidence type="ECO:0000256" key="9">
    <source>
        <dbReference type="ARBA" id="ARBA00023136"/>
    </source>
</evidence>
<organism evidence="13">
    <name type="scientific">Oryza punctata</name>
    <name type="common">Red rice</name>
    <dbReference type="NCBI Taxonomy" id="4537"/>
    <lineage>
        <taxon>Eukaryota</taxon>
        <taxon>Viridiplantae</taxon>
        <taxon>Streptophyta</taxon>
        <taxon>Embryophyta</taxon>
        <taxon>Tracheophyta</taxon>
        <taxon>Spermatophyta</taxon>
        <taxon>Magnoliopsida</taxon>
        <taxon>Liliopsida</taxon>
        <taxon>Poales</taxon>
        <taxon>Poaceae</taxon>
        <taxon>BOP clade</taxon>
        <taxon>Oryzoideae</taxon>
        <taxon>Oryzeae</taxon>
        <taxon>Oryzinae</taxon>
        <taxon>Oryza</taxon>
    </lineage>
</organism>
<keyword evidence="5 12" id="KW-0762">Sugar transport</keyword>
<feature type="transmembrane region" description="Helical" evidence="12">
    <location>
        <begin position="106"/>
        <end position="126"/>
    </location>
</feature>
<keyword evidence="8 12" id="KW-1133">Transmembrane helix</keyword>
<evidence type="ECO:0000313" key="13">
    <source>
        <dbReference type="EnsemblPlants" id="OPUNC12G10430.1"/>
    </source>
</evidence>
<evidence type="ECO:0000256" key="10">
    <source>
        <dbReference type="ARBA" id="ARBA00037238"/>
    </source>
</evidence>
<evidence type="ECO:0000256" key="1">
    <source>
        <dbReference type="ARBA" id="ARBA00004651"/>
    </source>
</evidence>
<feature type="transmembrane region" description="Helical" evidence="12">
    <location>
        <begin position="193"/>
        <end position="214"/>
    </location>
</feature>
<name>A0A0E0MMA7_ORYPU</name>
<evidence type="ECO:0000256" key="7">
    <source>
        <dbReference type="ARBA" id="ARBA00022737"/>
    </source>
</evidence>
<dbReference type="HOGENOM" id="CLU_048643_4_0_1"/>
<evidence type="ECO:0000313" key="14">
    <source>
        <dbReference type="Proteomes" id="UP000026962"/>
    </source>
</evidence>
<dbReference type="Proteomes" id="UP000026962">
    <property type="component" value="Chromosome 12"/>
</dbReference>
<dbReference type="PANTHER" id="PTHR10791">
    <property type="entry name" value="RAG1-ACTIVATING PROTEIN 1"/>
    <property type="match status" value="1"/>
</dbReference>
<dbReference type="InterPro" id="IPR004316">
    <property type="entry name" value="SWEET_rpt"/>
</dbReference>
<comment type="function">
    <text evidence="12">Mediates both low-affinity uptake and efflux of sugar across the membrane.</text>
</comment>
<dbReference type="eggNOG" id="KOG1623">
    <property type="taxonomic scope" value="Eukaryota"/>
</dbReference>
<comment type="subcellular location">
    <subcellularLocation>
        <location evidence="1 12">Cell membrane</location>
        <topology evidence="1 12">Multi-pass membrane protein</topology>
    </subcellularLocation>
</comment>
<evidence type="ECO:0000256" key="2">
    <source>
        <dbReference type="ARBA" id="ARBA00007809"/>
    </source>
</evidence>
<dbReference type="InterPro" id="IPR047664">
    <property type="entry name" value="SWEET"/>
</dbReference>
<keyword evidence="6 12" id="KW-0812">Transmembrane</keyword>
<proteinExistence type="inferred from homology"/>
<evidence type="ECO:0000256" key="5">
    <source>
        <dbReference type="ARBA" id="ARBA00022597"/>
    </source>
</evidence>
<comment type="subunit">
    <text evidence="11">Forms homooligomers and/or heterooligomers.</text>
</comment>
<reference evidence="13" key="2">
    <citation type="submission" date="2018-05" db="EMBL/GenBank/DDBJ databases">
        <title>OpunRS2 (Oryza punctata Reference Sequence Version 2).</title>
        <authorList>
            <person name="Zhang J."/>
            <person name="Kudrna D."/>
            <person name="Lee S."/>
            <person name="Talag J."/>
            <person name="Welchert J."/>
            <person name="Wing R.A."/>
        </authorList>
    </citation>
    <scope>NUCLEOTIDE SEQUENCE [LARGE SCALE GENOMIC DNA]</scope>
</reference>
<dbReference type="GO" id="GO:0005886">
    <property type="term" value="C:plasma membrane"/>
    <property type="evidence" value="ECO:0007669"/>
    <property type="project" value="UniProtKB-SubCell"/>
</dbReference>
<keyword evidence="4" id="KW-1003">Cell membrane</keyword>
<evidence type="ECO:0000256" key="12">
    <source>
        <dbReference type="RuleBase" id="RU910715"/>
    </source>
</evidence>
<keyword evidence="7" id="KW-0677">Repeat</keyword>
<comment type="function">
    <text evidence="10">Mediates both low-affinity uptake and efflux of sugar across the plasma membrane.</text>
</comment>
<evidence type="ECO:0000256" key="11">
    <source>
        <dbReference type="ARBA" id="ARBA00038715"/>
    </source>
</evidence>
<keyword evidence="9 12" id="KW-0472">Membrane</keyword>
<evidence type="ECO:0000256" key="6">
    <source>
        <dbReference type="ARBA" id="ARBA00022692"/>
    </source>
</evidence>
<dbReference type="Pfam" id="PF03083">
    <property type="entry name" value="MtN3_slv"/>
    <property type="match status" value="2"/>
</dbReference>
<reference evidence="13" key="1">
    <citation type="submission" date="2015-04" db="UniProtKB">
        <authorList>
            <consortium name="EnsemblPlants"/>
        </authorList>
    </citation>
    <scope>IDENTIFICATION</scope>
</reference>
<sequence length="300" mass="32519">MAGLSLQHPWAFAFGLLGNLISFTTYLAPIPTFYRIYKNKSTEGFQSVPYVVALFSAMLWIFYALIKSNEALLITINAAGCVIETIYIVMYLAYAPKKAKVFTTKILLLLNVGVFGVILLLTLLLSHGDQRVVSLGWVCVAFSVSVFVAPLSIIRRVIQTRSVEYMPFSLSLTLTLSAIVWFLYGLLIKDKYVALPNILGFTFGVIQMGLYVFYMNATPVAGEGKEGKGKLAAEEHTVVVNVGKLTATPDRSSGVHVHPVTEMATAAAVPRSCAAEAAAEPEVLVDVPPPLPRAVEVAAV</sequence>
<dbReference type="FunFam" id="1.20.1280.290:FF:000003">
    <property type="entry name" value="Bidirectional sugar transporter SWEET"/>
    <property type="match status" value="1"/>
</dbReference>
<dbReference type="AlphaFoldDB" id="A0A0E0MMA7"/>
<feature type="transmembrane region" description="Helical" evidence="12">
    <location>
        <begin position="132"/>
        <end position="153"/>
    </location>
</feature>
<comment type="similarity">
    <text evidence="2 12">Belongs to the SWEET sugar transporter family.</text>
</comment>
<evidence type="ECO:0000256" key="3">
    <source>
        <dbReference type="ARBA" id="ARBA00022448"/>
    </source>
</evidence>